<dbReference type="Pfam" id="PF00084">
    <property type="entry name" value="Sushi"/>
    <property type="match status" value="1"/>
</dbReference>
<evidence type="ECO:0000313" key="4">
    <source>
        <dbReference type="EMBL" id="KAH3750344.1"/>
    </source>
</evidence>
<comment type="caution">
    <text evidence="2">Lacks conserved residue(s) required for the propagation of feature annotation.</text>
</comment>
<feature type="domain" description="Sushi" evidence="3">
    <location>
        <begin position="1"/>
        <end position="36"/>
    </location>
</feature>
<keyword evidence="2" id="KW-0768">Sushi</keyword>
<dbReference type="InterPro" id="IPR035976">
    <property type="entry name" value="Sushi/SCR/CCP_sf"/>
</dbReference>
<evidence type="ECO:0000256" key="1">
    <source>
        <dbReference type="ARBA" id="ARBA00023157"/>
    </source>
</evidence>
<keyword evidence="1" id="KW-1015">Disulfide bond</keyword>
<name>A0A9D4DJC0_DREPO</name>
<protein>
    <recommendedName>
        <fullName evidence="3">Sushi domain-containing protein</fullName>
    </recommendedName>
</protein>
<organism evidence="4 5">
    <name type="scientific">Dreissena polymorpha</name>
    <name type="common">Zebra mussel</name>
    <name type="synonym">Mytilus polymorpha</name>
    <dbReference type="NCBI Taxonomy" id="45954"/>
    <lineage>
        <taxon>Eukaryota</taxon>
        <taxon>Metazoa</taxon>
        <taxon>Spiralia</taxon>
        <taxon>Lophotrochozoa</taxon>
        <taxon>Mollusca</taxon>
        <taxon>Bivalvia</taxon>
        <taxon>Autobranchia</taxon>
        <taxon>Heteroconchia</taxon>
        <taxon>Euheterodonta</taxon>
        <taxon>Imparidentia</taxon>
        <taxon>Neoheterodontei</taxon>
        <taxon>Myida</taxon>
        <taxon>Dreissenoidea</taxon>
        <taxon>Dreissenidae</taxon>
        <taxon>Dreissena</taxon>
    </lineage>
</organism>
<keyword evidence="5" id="KW-1185">Reference proteome</keyword>
<evidence type="ECO:0000259" key="3">
    <source>
        <dbReference type="PROSITE" id="PS50923"/>
    </source>
</evidence>
<dbReference type="Gene3D" id="2.10.70.10">
    <property type="entry name" value="Complement Module, domain 1"/>
    <property type="match status" value="1"/>
</dbReference>
<reference evidence="4" key="2">
    <citation type="submission" date="2020-11" db="EMBL/GenBank/DDBJ databases">
        <authorList>
            <person name="McCartney M.A."/>
            <person name="Auch B."/>
            <person name="Kono T."/>
            <person name="Mallez S."/>
            <person name="Becker A."/>
            <person name="Gohl D.M."/>
            <person name="Silverstein K.A.T."/>
            <person name="Koren S."/>
            <person name="Bechman K.B."/>
            <person name="Herman A."/>
            <person name="Abrahante J.E."/>
            <person name="Garbe J."/>
        </authorList>
    </citation>
    <scope>NUCLEOTIDE SEQUENCE</scope>
    <source>
        <strain evidence="4">Duluth1</strain>
        <tissue evidence="4">Whole animal</tissue>
    </source>
</reference>
<dbReference type="Proteomes" id="UP000828390">
    <property type="component" value="Unassembled WGS sequence"/>
</dbReference>
<accession>A0A9D4DJC0</accession>
<dbReference type="SUPFAM" id="SSF57535">
    <property type="entry name" value="Complement control module/SCR domain"/>
    <property type="match status" value="1"/>
</dbReference>
<proteinExistence type="predicted"/>
<sequence length="64" mass="7541">MLYQCDEGFYNLTLPHIVCYTNGEWSEFECLPACDYKNATQIADGYIVQKKSRWYTVNDKTQYA</sequence>
<dbReference type="EMBL" id="JAIWYP010000010">
    <property type="protein sequence ID" value="KAH3750344.1"/>
    <property type="molecule type" value="Genomic_DNA"/>
</dbReference>
<evidence type="ECO:0000256" key="2">
    <source>
        <dbReference type="PROSITE-ProRule" id="PRU00302"/>
    </source>
</evidence>
<reference evidence="4" key="1">
    <citation type="journal article" date="2019" name="bioRxiv">
        <title>The Genome of the Zebra Mussel, Dreissena polymorpha: A Resource for Invasive Species Research.</title>
        <authorList>
            <person name="McCartney M.A."/>
            <person name="Auch B."/>
            <person name="Kono T."/>
            <person name="Mallez S."/>
            <person name="Zhang Y."/>
            <person name="Obille A."/>
            <person name="Becker A."/>
            <person name="Abrahante J.E."/>
            <person name="Garbe J."/>
            <person name="Badalamenti J.P."/>
            <person name="Herman A."/>
            <person name="Mangelson H."/>
            <person name="Liachko I."/>
            <person name="Sullivan S."/>
            <person name="Sone E.D."/>
            <person name="Koren S."/>
            <person name="Silverstein K.A.T."/>
            <person name="Beckman K.B."/>
            <person name="Gohl D.M."/>
        </authorList>
    </citation>
    <scope>NUCLEOTIDE SEQUENCE</scope>
    <source>
        <strain evidence="4">Duluth1</strain>
        <tissue evidence="4">Whole animal</tissue>
    </source>
</reference>
<gene>
    <name evidence="4" type="ORF">DPMN_184865</name>
</gene>
<dbReference type="PROSITE" id="PS50923">
    <property type="entry name" value="SUSHI"/>
    <property type="match status" value="1"/>
</dbReference>
<dbReference type="AlphaFoldDB" id="A0A9D4DJC0"/>
<dbReference type="InterPro" id="IPR000436">
    <property type="entry name" value="Sushi_SCR_CCP_dom"/>
</dbReference>
<comment type="caution">
    <text evidence="4">The sequence shown here is derived from an EMBL/GenBank/DDBJ whole genome shotgun (WGS) entry which is preliminary data.</text>
</comment>
<evidence type="ECO:0000313" key="5">
    <source>
        <dbReference type="Proteomes" id="UP000828390"/>
    </source>
</evidence>